<comment type="caution">
    <text evidence="2">The sequence shown here is derived from an EMBL/GenBank/DDBJ whole genome shotgun (WGS) entry which is preliminary data.</text>
</comment>
<keyword evidence="3" id="KW-1185">Reference proteome</keyword>
<dbReference type="Proteomes" id="UP001501446">
    <property type="component" value="Unassembled WGS sequence"/>
</dbReference>
<evidence type="ECO:0000259" key="1">
    <source>
        <dbReference type="Pfam" id="PF18588"/>
    </source>
</evidence>
<accession>A0ABP8X540</accession>
<dbReference type="Gene3D" id="3.40.50.12080">
    <property type="match status" value="1"/>
</dbReference>
<evidence type="ECO:0000313" key="2">
    <source>
        <dbReference type="EMBL" id="GAA4701018.1"/>
    </source>
</evidence>
<gene>
    <name evidence="2" type="ORF">GCM10025781_19170</name>
</gene>
<sequence length="317" mass="34226">MTEALGFDPHDPGRRAHYGEFYGLTELPDAPLFMVHGNCQAESLRVLLHGAGEGSWHGVRVPPVHELLAEDLPHLTRLLNRCSFVATQPVASGYRGLPLGSDDILTATPESSRAVKYPVMRWTALMPTLAIVRAPGATDPPLAPYHDLRVLVAAAQGKHSVHLEPVSPAAVRGSRDESLHQLRTRQDAHGTVDAASLFEAAGPNAAHVINHPSNEVLMGVARAILAELGEAGEVTDPGRVLLGGIRAPIYESTLDALGYRAEDLEGGPREHWIIGGEKVSEDDVAAEHLRWYARLPQVVAAGMKRHEGLIRAMNLIH</sequence>
<protein>
    <recommendedName>
        <fullName evidence="1">Polysaccharide biosynthesis enzyme WcbI domain-containing protein</fullName>
    </recommendedName>
</protein>
<dbReference type="EMBL" id="BAABLN010000031">
    <property type="protein sequence ID" value="GAA4701018.1"/>
    <property type="molecule type" value="Genomic_DNA"/>
</dbReference>
<name>A0ABP8X540_9MICC</name>
<dbReference type="InterPro" id="IPR041307">
    <property type="entry name" value="WcbI"/>
</dbReference>
<evidence type="ECO:0000313" key="3">
    <source>
        <dbReference type="Proteomes" id="UP001501446"/>
    </source>
</evidence>
<organism evidence="2 3">
    <name type="scientific">Kocuria gwangalliensis</name>
    <dbReference type="NCBI Taxonomy" id="501592"/>
    <lineage>
        <taxon>Bacteria</taxon>
        <taxon>Bacillati</taxon>
        <taxon>Actinomycetota</taxon>
        <taxon>Actinomycetes</taxon>
        <taxon>Micrococcales</taxon>
        <taxon>Micrococcaceae</taxon>
        <taxon>Kocuria</taxon>
    </lineage>
</organism>
<feature type="domain" description="Polysaccharide biosynthesis enzyme WcbI" evidence="1">
    <location>
        <begin position="33"/>
        <end position="230"/>
    </location>
</feature>
<dbReference type="Pfam" id="PF18588">
    <property type="entry name" value="WcbI"/>
    <property type="match status" value="1"/>
</dbReference>
<dbReference type="RefSeq" id="WP_345311346.1">
    <property type="nucleotide sequence ID" value="NZ_BAABLN010000031.1"/>
</dbReference>
<reference evidence="3" key="1">
    <citation type="journal article" date="2019" name="Int. J. Syst. Evol. Microbiol.">
        <title>The Global Catalogue of Microorganisms (GCM) 10K type strain sequencing project: providing services to taxonomists for standard genome sequencing and annotation.</title>
        <authorList>
            <consortium name="The Broad Institute Genomics Platform"/>
            <consortium name="The Broad Institute Genome Sequencing Center for Infectious Disease"/>
            <person name="Wu L."/>
            <person name="Ma J."/>
        </authorList>
    </citation>
    <scope>NUCLEOTIDE SEQUENCE [LARGE SCALE GENOMIC DNA]</scope>
    <source>
        <strain evidence="3">JCM 18958</strain>
    </source>
</reference>
<proteinExistence type="predicted"/>